<reference evidence="7 8" key="1">
    <citation type="journal article" date="2011" name="J. Bacteriol.">
        <title>Complete genome sequence of the type strain Cupriavidus necator N-1.</title>
        <authorList>
            <person name="Poehlein A."/>
            <person name="Kusian B."/>
            <person name="Friedrich B."/>
            <person name="Daniel R."/>
            <person name="Bowien B."/>
        </authorList>
    </citation>
    <scope>NUCLEOTIDE SEQUENCE [LARGE SCALE GENOMIC DNA]</scope>
    <source>
        <strain evidence="8">ATCC 43291 / DSM 13513 / CCUG 52238 / LMG 8453 / N-1</strain>
        <plasmid evidence="7 8">pBB1</plasmid>
    </source>
</reference>
<accession>F8GVC0</accession>
<evidence type="ECO:0000256" key="2">
    <source>
        <dbReference type="ARBA" id="ARBA00023125"/>
    </source>
</evidence>
<dbReference type="RefSeq" id="WP_013959652.1">
    <property type="nucleotide sequence ID" value="NC_015727.1"/>
</dbReference>
<feature type="domain" description="Core-binding (CB)" evidence="6">
    <location>
        <begin position="49"/>
        <end position="138"/>
    </location>
</feature>
<dbReference type="GO" id="GO:0003677">
    <property type="term" value="F:DNA binding"/>
    <property type="evidence" value="ECO:0007669"/>
    <property type="project" value="UniProtKB-UniRule"/>
</dbReference>
<evidence type="ECO:0000256" key="5">
    <source>
        <dbReference type="SAM" id="Phobius"/>
    </source>
</evidence>
<evidence type="ECO:0000313" key="7">
    <source>
        <dbReference type="EMBL" id="AEI82620.1"/>
    </source>
</evidence>
<evidence type="ECO:0000256" key="4">
    <source>
        <dbReference type="PROSITE-ProRule" id="PRU01248"/>
    </source>
</evidence>
<dbReference type="InterPro" id="IPR044068">
    <property type="entry name" value="CB"/>
</dbReference>
<feature type="transmembrane region" description="Helical" evidence="5">
    <location>
        <begin position="251"/>
        <end position="273"/>
    </location>
</feature>
<keyword evidence="3" id="KW-0233">DNA recombination</keyword>
<dbReference type="InterPro" id="IPR002104">
    <property type="entry name" value="Integrase_catalytic"/>
</dbReference>
<evidence type="ECO:0000256" key="1">
    <source>
        <dbReference type="ARBA" id="ARBA00022908"/>
    </source>
</evidence>
<evidence type="ECO:0000259" key="6">
    <source>
        <dbReference type="PROSITE" id="PS51900"/>
    </source>
</evidence>
<dbReference type="Gene3D" id="1.10.443.10">
    <property type="entry name" value="Intergrase catalytic core"/>
    <property type="match status" value="1"/>
</dbReference>
<keyword evidence="7" id="KW-0614">Plasmid</keyword>
<keyword evidence="2 4" id="KW-0238">DNA-binding</keyword>
<dbReference type="PROSITE" id="PS51900">
    <property type="entry name" value="CB"/>
    <property type="match status" value="1"/>
</dbReference>
<dbReference type="Pfam" id="PF00589">
    <property type="entry name" value="Phage_integrase"/>
    <property type="match status" value="1"/>
</dbReference>
<organism evidence="7 8">
    <name type="scientific">Cupriavidus necator (strain ATCC 43291 / DSM 13513 / CCUG 52238 / LMG 8453 / N-1)</name>
    <name type="common">Ralstonia eutropha</name>
    <dbReference type="NCBI Taxonomy" id="1042878"/>
    <lineage>
        <taxon>Bacteria</taxon>
        <taxon>Pseudomonadati</taxon>
        <taxon>Pseudomonadota</taxon>
        <taxon>Betaproteobacteria</taxon>
        <taxon>Burkholderiales</taxon>
        <taxon>Burkholderiaceae</taxon>
        <taxon>Cupriavidus</taxon>
    </lineage>
</organism>
<dbReference type="InterPro" id="IPR011010">
    <property type="entry name" value="DNA_brk_join_enz"/>
</dbReference>
<dbReference type="GO" id="GO:0006310">
    <property type="term" value="P:DNA recombination"/>
    <property type="evidence" value="ECO:0007669"/>
    <property type="project" value="UniProtKB-KW"/>
</dbReference>
<dbReference type="KEGG" id="cnc:CNE_BB1p12190"/>
<keyword evidence="5" id="KW-0812">Transmembrane</keyword>
<gene>
    <name evidence="7" type="ordered locus">CNE_BB1p12190</name>
</gene>
<protein>
    <submittedName>
        <fullName evidence="7">Phage integrase</fullName>
    </submittedName>
</protein>
<dbReference type="GO" id="GO:0015074">
    <property type="term" value="P:DNA integration"/>
    <property type="evidence" value="ECO:0007669"/>
    <property type="project" value="UniProtKB-KW"/>
</dbReference>
<evidence type="ECO:0000313" key="8">
    <source>
        <dbReference type="Proteomes" id="UP000006798"/>
    </source>
</evidence>
<dbReference type="AlphaFoldDB" id="F8GVC0"/>
<dbReference type="SUPFAM" id="SSF56349">
    <property type="entry name" value="DNA breaking-rejoining enzymes"/>
    <property type="match status" value="1"/>
</dbReference>
<dbReference type="HOGENOM" id="CLU_032384_0_0_4"/>
<keyword evidence="5" id="KW-1133">Transmembrane helix</keyword>
<dbReference type="InterPro" id="IPR013762">
    <property type="entry name" value="Integrase-like_cat_sf"/>
</dbReference>
<evidence type="ECO:0000256" key="3">
    <source>
        <dbReference type="ARBA" id="ARBA00023172"/>
    </source>
</evidence>
<keyword evidence="1" id="KW-0229">DNA integration</keyword>
<dbReference type="Proteomes" id="UP000006798">
    <property type="component" value="Plasmid pBB1"/>
</dbReference>
<keyword evidence="5" id="KW-0472">Membrane</keyword>
<proteinExistence type="predicted"/>
<geneLocation type="plasmid" evidence="7 8">
    <name>pBB1</name>
</geneLocation>
<dbReference type="GeneID" id="34311937"/>
<dbReference type="EMBL" id="CP002879">
    <property type="protein sequence ID" value="AEI82620.1"/>
    <property type="molecule type" value="Genomic_DNA"/>
</dbReference>
<sequence>MTAPLIHRKTRYEWHLRTSALYEEELAVIDWRKMLPEGGTPGQRLKLLKSLKELLEAMIEYPVTKGRSGLAHSTVLLWCNQLRYLVAWMASEGLWSFSQLGTQHLLMFLKTRRQRHGPGRASATTVHGYVRLYFRMWELRTGYSNSLRVNPGLIEPDVQLLRCADDRPFKAIPEEVALPLIKDAIEWLTRFGPLLTQVVAELWQVRITNVTLPQKARQPRIQALYKEAQWESLLSDLESALQMKTARPNNILCRAMTVTLGAAVIVLLFMVGMRVRELVRLDVDCLQVERKQAGVPVAYLSGIAAKAGGRQRRWVAGDPIPEVIEWLRATFAPCRTASGSQALFLARSSTALIPPPGTSAHRMGVTAPIRLMQAFADSPFRADRPATSRLHPHAARKTFAKFVVKRDKRALEALSVHYGHAYREFTDGVYVGADFQLSQLLEQEDRDDLARTLTSLMQSSRMGGKAAERINEFRRQYQKDPSFAGKAVPQTLVDNLVRRGIKIAPCDWGYCVYSESHSACRGDAIGPNEVLRAPDVCSTCANFVVTTEHQAWWNDRVIREEMFLTQRGLPEQTKILVKKRLDQSKALLAGLVSRKTAKVAPQS</sequence>
<name>F8GVC0_CUPNN</name>